<gene>
    <name evidence="2" type="ORF">AHMF7605_12500</name>
</gene>
<reference evidence="2 3" key="1">
    <citation type="submission" date="2018-03" db="EMBL/GenBank/DDBJ databases">
        <title>Adhaeribacter sp. HMF7605 Genome sequencing and assembly.</title>
        <authorList>
            <person name="Kang H."/>
            <person name="Kang J."/>
            <person name="Cha I."/>
            <person name="Kim H."/>
            <person name="Joh K."/>
        </authorList>
    </citation>
    <scope>NUCLEOTIDE SEQUENCE [LARGE SCALE GENOMIC DNA]</scope>
    <source>
        <strain evidence="2 3">HMF7605</strain>
    </source>
</reference>
<dbReference type="AlphaFoldDB" id="A0A2T2YFL1"/>
<organism evidence="2 3">
    <name type="scientific">Adhaeribacter arboris</name>
    <dbReference type="NCBI Taxonomy" id="2072846"/>
    <lineage>
        <taxon>Bacteria</taxon>
        <taxon>Pseudomonadati</taxon>
        <taxon>Bacteroidota</taxon>
        <taxon>Cytophagia</taxon>
        <taxon>Cytophagales</taxon>
        <taxon>Hymenobacteraceae</taxon>
        <taxon>Adhaeribacter</taxon>
    </lineage>
</organism>
<keyword evidence="3" id="KW-1185">Reference proteome</keyword>
<feature type="transmembrane region" description="Helical" evidence="1">
    <location>
        <begin position="81"/>
        <end position="102"/>
    </location>
</feature>
<dbReference type="Proteomes" id="UP000240357">
    <property type="component" value="Unassembled WGS sequence"/>
</dbReference>
<dbReference type="InterPro" id="IPR035287">
    <property type="entry name" value="DUF5362"/>
</dbReference>
<evidence type="ECO:0000313" key="2">
    <source>
        <dbReference type="EMBL" id="PSR54282.1"/>
    </source>
</evidence>
<sequence>MEMDNQMPGGGLEPLRSELQVTAQMRNYLLLTAKWTRFLAIVGFVFIGLMVIGAFTFGAIMRSMMANFPGAPTSIPGGSSVIMTIYLLFFAVLYFFPTLYLYQFSTKTKAALLYGEEVNLAYAFSRLKSFFKFWGIFLLVILAIYALVFIGYAIGSSAMG</sequence>
<keyword evidence="1" id="KW-0812">Transmembrane</keyword>
<evidence type="ECO:0000313" key="3">
    <source>
        <dbReference type="Proteomes" id="UP000240357"/>
    </source>
</evidence>
<keyword evidence="1" id="KW-0472">Membrane</keyword>
<dbReference type="RefSeq" id="WP_106929814.1">
    <property type="nucleotide sequence ID" value="NZ_PYFT01000001.1"/>
</dbReference>
<accession>A0A2T2YFL1</accession>
<dbReference type="EMBL" id="PYFT01000001">
    <property type="protein sequence ID" value="PSR54282.1"/>
    <property type="molecule type" value="Genomic_DNA"/>
</dbReference>
<evidence type="ECO:0000256" key="1">
    <source>
        <dbReference type="SAM" id="Phobius"/>
    </source>
</evidence>
<keyword evidence="1" id="KW-1133">Transmembrane helix</keyword>
<dbReference type="Pfam" id="PF17319">
    <property type="entry name" value="DUF5362"/>
    <property type="match status" value="1"/>
</dbReference>
<feature type="transmembrane region" description="Helical" evidence="1">
    <location>
        <begin position="38"/>
        <end position="61"/>
    </location>
</feature>
<feature type="transmembrane region" description="Helical" evidence="1">
    <location>
        <begin position="133"/>
        <end position="154"/>
    </location>
</feature>
<name>A0A2T2YFL1_9BACT</name>
<comment type="caution">
    <text evidence="2">The sequence shown here is derived from an EMBL/GenBank/DDBJ whole genome shotgun (WGS) entry which is preliminary data.</text>
</comment>
<protein>
    <submittedName>
        <fullName evidence="2">Uncharacterized protein</fullName>
    </submittedName>
</protein>
<dbReference type="OrthoDB" id="1121797at2"/>
<proteinExistence type="predicted"/>